<dbReference type="OrthoDB" id="33864at2"/>
<evidence type="ECO:0000313" key="6">
    <source>
        <dbReference type="EMBL" id="RZU54359.1"/>
    </source>
</evidence>
<dbReference type="GO" id="GO:0000160">
    <property type="term" value="P:phosphorelay signal transduction system"/>
    <property type="evidence" value="ECO:0007669"/>
    <property type="project" value="InterPro"/>
</dbReference>
<sequence length="1104" mass="115441">MDRIEVALLGALRVTRDGAPVEVPGARLRGLLVRLALAGGRAVDVAALTGALWPRERPADAGNALQSLVSRLRRVLGSADAVAQAGGGYRLAVGADDVDAVRFERLTQAGRARLRAGEPEAGAALLAQAVALWRGPVAAEAVAVAPGVATRLTQDGTETAADLAEADLALGRQAEAAARLTALLAEEPVHERVAGLLMDALAGLGRQAEALALYDRVRRDLADRLGADPGVALRERHLRLLRGADSPQRAAVATAPPPPASPAPGNLPAPLTTFIAREDDLARVHDLLRGGRLVTVLGPGGAGKTRLALEAARRDRDAWADGTWLVDLAAVTEPGKVAAAVMSALGLRGGALFEQGPARPAAEGRDDLGLLVERLSGRECLLVVDNCEHLIESAAQVTTALLIRCPRLRVLATSREPLAVDGEALVPLGPLGLPPAGADPATAVRAAAVRLFAERAAAVRPGFAVDSSTVDDVVQIVHRLDGLPLALELAAARLRTLPLAELAAGLSDRFRLLTSGSRTALPRHRTLHAVIAWSWDLLGEPERVLAERVAVLPAGVTPGSAAALCADTGIGAGQVPELLTALAERSLLNVAGDGPRYRMLESLREFGTGRLAEQALAGRVRSLAAGHLAALVAEQDARLRTADQLDALRTLRDEYDNALAALRHLCDSGDAAAAVRLALDLCWYWQMFGRRAEAVFWLGEALAVPGPADPVARDCAEAVRTLNAMGTDPVLVAESVPQRHDRLRDLAVRLAAHPELPGLVGALAAVVLYLADEPDAARARIDRLVAGPDRWLSAFARLFRAQLAENEGDVARVRRDIDDALAVFRAVGDRWGQATALPLRALTREYDGDLDGALADLDAARALSREFGSLDVNDEIFLEFRWADVHLRRGEPERATAALAAARARAEHAESAELIVLIDAMEAGISTLRGDLERAATLLERADERVAAVDGGLARGDHGTAILGAVRASLAVARDDPAGAEAALARAYPAAVASRDMPIVAMVAVVAAELADLQGRHADAAALLGAAARLRGAHDRTDLRVAELTRRGRAALGEEAFTAGYAGGWALDAAQARALADPARLVRGALPGPGSAPSIGAAAQARRA</sequence>
<dbReference type="InterPro" id="IPR027417">
    <property type="entry name" value="P-loop_NTPase"/>
</dbReference>
<dbReference type="SUPFAM" id="SSF48452">
    <property type="entry name" value="TPR-like"/>
    <property type="match status" value="2"/>
</dbReference>
<feature type="DNA-binding region" description="OmpR/PhoB-type" evidence="3">
    <location>
        <begin position="1"/>
        <end position="93"/>
    </location>
</feature>
<evidence type="ECO:0000313" key="7">
    <source>
        <dbReference type="Proteomes" id="UP000292564"/>
    </source>
</evidence>
<dbReference type="InterPro" id="IPR011990">
    <property type="entry name" value="TPR-like_helical_dom_sf"/>
</dbReference>
<evidence type="ECO:0000256" key="3">
    <source>
        <dbReference type="PROSITE-ProRule" id="PRU01091"/>
    </source>
</evidence>
<dbReference type="InterPro" id="IPR001867">
    <property type="entry name" value="OmpR/PhoB-type_DNA-bd"/>
</dbReference>
<dbReference type="Proteomes" id="UP000292564">
    <property type="component" value="Unassembled WGS sequence"/>
</dbReference>
<dbReference type="SMART" id="SM00862">
    <property type="entry name" value="Trans_reg_C"/>
    <property type="match status" value="1"/>
</dbReference>
<dbReference type="GO" id="GO:0006355">
    <property type="term" value="P:regulation of DNA-templated transcription"/>
    <property type="evidence" value="ECO:0007669"/>
    <property type="project" value="InterPro"/>
</dbReference>
<dbReference type="InterPro" id="IPR036388">
    <property type="entry name" value="WH-like_DNA-bd_sf"/>
</dbReference>
<comment type="similarity">
    <text evidence="1">Belongs to the AfsR/DnrI/RedD regulatory family.</text>
</comment>
<dbReference type="PANTHER" id="PTHR47691:SF3">
    <property type="entry name" value="HTH-TYPE TRANSCRIPTIONAL REGULATOR RV0890C-RELATED"/>
    <property type="match status" value="1"/>
</dbReference>
<reference evidence="6 7" key="1">
    <citation type="submission" date="2019-02" db="EMBL/GenBank/DDBJ databases">
        <title>Sequencing the genomes of 1000 actinobacteria strains.</title>
        <authorList>
            <person name="Klenk H.-P."/>
        </authorList>
    </citation>
    <scope>NUCLEOTIDE SEQUENCE [LARGE SCALE GENOMIC DNA]</scope>
    <source>
        <strain evidence="6 7">DSM 45162</strain>
    </source>
</reference>
<dbReference type="RefSeq" id="WP_130512721.1">
    <property type="nucleotide sequence ID" value="NZ_SHKY01000001.1"/>
</dbReference>
<evidence type="ECO:0000256" key="2">
    <source>
        <dbReference type="ARBA" id="ARBA00023125"/>
    </source>
</evidence>
<dbReference type="SUPFAM" id="SSF46894">
    <property type="entry name" value="C-terminal effector domain of the bipartite response regulators"/>
    <property type="match status" value="1"/>
</dbReference>
<dbReference type="Gene3D" id="1.25.40.10">
    <property type="entry name" value="Tetratricopeptide repeat domain"/>
    <property type="match status" value="1"/>
</dbReference>
<dbReference type="InterPro" id="IPR016032">
    <property type="entry name" value="Sig_transdc_resp-reg_C-effctor"/>
</dbReference>
<dbReference type="InterPro" id="IPR005158">
    <property type="entry name" value="BTAD"/>
</dbReference>
<accession>A0A4Q7ZUU1</accession>
<comment type="caution">
    <text evidence="6">The sequence shown here is derived from an EMBL/GenBank/DDBJ whole genome shotgun (WGS) entry which is preliminary data.</text>
</comment>
<dbReference type="PRINTS" id="PR00364">
    <property type="entry name" value="DISEASERSIST"/>
</dbReference>
<dbReference type="SMART" id="SM01043">
    <property type="entry name" value="BTAD"/>
    <property type="match status" value="1"/>
</dbReference>
<feature type="compositionally biased region" description="Pro residues" evidence="4">
    <location>
        <begin position="255"/>
        <end position="267"/>
    </location>
</feature>
<evidence type="ECO:0000256" key="1">
    <source>
        <dbReference type="ARBA" id="ARBA00005820"/>
    </source>
</evidence>
<dbReference type="Pfam" id="PF03704">
    <property type="entry name" value="BTAD"/>
    <property type="match status" value="1"/>
</dbReference>
<gene>
    <name evidence="6" type="ORF">EV385_6310</name>
</gene>
<keyword evidence="2 3" id="KW-0238">DNA-binding</keyword>
<dbReference type="Gene3D" id="1.10.10.10">
    <property type="entry name" value="Winged helix-like DNA-binding domain superfamily/Winged helix DNA-binding domain"/>
    <property type="match status" value="1"/>
</dbReference>
<dbReference type="SUPFAM" id="SSF52540">
    <property type="entry name" value="P-loop containing nucleoside triphosphate hydrolases"/>
    <property type="match status" value="1"/>
</dbReference>
<dbReference type="GO" id="GO:0003677">
    <property type="term" value="F:DNA binding"/>
    <property type="evidence" value="ECO:0007669"/>
    <property type="project" value="UniProtKB-UniRule"/>
</dbReference>
<proteinExistence type="inferred from homology"/>
<dbReference type="EMBL" id="SHKY01000001">
    <property type="protein sequence ID" value="RZU54359.1"/>
    <property type="molecule type" value="Genomic_DNA"/>
</dbReference>
<evidence type="ECO:0000256" key="4">
    <source>
        <dbReference type="SAM" id="MobiDB-lite"/>
    </source>
</evidence>
<feature type="domain" description="OmpR/PhoB-type" evidence="5">
    <location>
        <begin position="1"/>
        <end position="93"/>
    </location>
</feature>
<feature type="region of interest" description="Disordered" evidence="4">
    <location>
        <begin position="245"/>
        <end position="267"/>
    </location>
</feature>
<evidence type="ECO:0000259" key="5">
    <source>
        <dbReference type="PROSITE" id="PS51755"/>
    </source>
</evidence>
<keyword evidence="7" id="KW-1185">Reference proteome</keyword>
<dbReference type="PANTHER" id="PTHR47691">
    <property type="entry name" value="REGULATOR-RELATED"/>
    <property type="match status" value="1"/>
</dbReference>
<dbReference type="PROSITE" id="PS51755">
    <property type="entry name" value="OMPR_PHOB"/>
    <property type="match status" value="1"/>
</dbReference>
<dbReference type="AlphaFoldDB" id="A0A4Q7ZUU1"/>
<dbReference type="Gene3D" id="3.40.50.300">
    <property type="entry name" value="P-loop containing nucleotide triphosphate hydrolases"/>
    <property type="match status" value="1"/>
</dbReference>
<name>A0A4Q7ZUU1_9ACTN</name>
<protein>
    <submittedName>
        <fullName evidence="6">Putative ATPase</fullName>
    </submittedName>
</protein>
<organism evidence="6 7">
    <name type="scientific">Krasilnikovia cinnamomea</name>
    <dbReference type="NCBI Taxonomy" id="349313"/>
    <lineage>
        <taxon>Bacteria</taxon>
        <taxon>Bacillati</taxon>
        <taxon>Actinomycetota</taxon>
        <taxon>Actinomycetes</taxon>
        <taxon>Micromonosporales</taxon>
        <taxon>Micromonosporaceae</taxon>
        <taxon>Krasilnikovia</taxon>
    </lineage>
</organism>